<accession>A0ACC6PC47</accession>
<keyword evidence="2" id="KW-1185">Reference proteome</keyword>
<dbReference type="EC" id="3.5.-.-" evidence="1"/>
<evidence type="ECO:0000313" key="1">
    <source>
        <dbReference type="EMBL" id="MEJ8304496.1"/>
    </source>
</evidence>
<comment type="caution">
    <text evidence="1">The sequence shown here is derived from an EMBL/GenBank/DDBJ whole genome shotgun (WGS) entry which is preliminary data.</text>
</comment>
<dbReference type="EMBL" id="JBBKAR010000033">
    <property type="protein sequence ID" value="MEJ8304496.1"/>
    <property type="molecule type" value="Genomic_DNA"/>
</dbReference>
<reference evidence="1" key="1">
    <citation type="submission" date="2024-03" db="EMBL/GenBank/DDBJ databases">
        <title>Whole genome sequecning of epiphytes from Marcgravia umbellata leaves.</title>
        <authorList>
            <person name="Kumar G."/>
            <person name="Savka M.A."/>
        </authorList>
    </citation>
    <scope>NUCLEOTIDE SEQUENCE</scope>
    <source>
        <strain evidence="1">RIT_BL5</strain>
    </source>
</reference>
<sequence>MIPITQSYVHPQGTLFKNGRFGLHSAPNKPDAVYVENGLIQAIGTTEELQLQLSGHEYGIVDWDGAYVLPGLTDSHMHLSMQGMKLSALDFSDTSSKDQMLRQIRERARQTTEGEWMFGLNWNENAFSPAVAPSVAELDEAAGQHPLYLTRTCFHAFLANTEAFRRAGITNETPDPPSGAFGRDESGGLNGWVYEEACKLLIAVQPEPDYAAKKATIRAACEYALSLGLTAAHTEDLRYLGGIGVMRRIHRELREEGVLFRSHQLIFHDYLDEAERLGLKAGDGDEWLRIGAVKIFSDGAIGGRTALLNSPYHDAPHTSGMAIHTAERLHRLTARARSLGFPIAVHAIGDGAADLTLAAMEKFPLAGAGITNLPDRFIHAQVLDAELLHRMARLQLIADIQPRFVASDFPWVLDRVGPKRTDYLYAWKKIIDAGVTCAGGSDAPIEPLNPLLGFHAAMTRRRPDTAEPAEGYLPAERLSLEQSLWLFTEGSALAAAEEKERGQLREGFAADFTVLDRNIAESEQSLLQAKALMTVVNGQVAYRA</sequence>
<organism evidence="1 2">
    <name type="scientific">Saccharibacillus sacchari</name>
    <dbReference type="NCBI Taxonomy" id="456493"/>
    <lineage>
        <taxon>Bacteria</taxon>
        <taxon>Bacillati</taxon>
        <taxon>Bacillota</taxon>
        <taxon>Bacilli</taxon>
        <taxon>Bacillales</taxon>
        <taxon>Paenibacillaceae</taxon>
        <taxon>Saccharibacillus</taxon>
    </lineage>
</organism>
<evidence type="ECO:0000313" key="2">
    <source>
        <dbReference type="Proteomes" id="UP001380953"/>
    </source>
</evidence>
<gene>
    <name evidence="1" type="ORF">WKI47_11380</name>
</gene>
<protein>
    <submittedName>
        <fullName evidence="1">Amidohydrolase</fullName>
        <ecNumber evidence="1">3.5.-.-</ecNumber>
    </submittedName>
</protein>
<name>A0ACC6PC47_9BACL</name>
<dbReference type="Proteomes" id="UP001380953">
    <property type="component" value="Unassembled WGS sequence"/>
</dbReference>
<proteinExistence type="predicted"/>
<keyword evidence="1" id="KW-0378">Hydrolase</keyword>